<feature type="region of interest" description="Disordered" evidence="1">
    <location>
        <begin position="70"/>
        <end position="105"/>
    </location>
</feature>
<evidence type="ECO:0000313" key="3">
    <source>
        <dbReference type="Proteomes" id="UP000777482"/>
    </source>
</evidence>
<dbReference type="EMBL" id="PUHQ01000209">
    <property type="protein sequence ID" value="KAG0653423.1"/>
    <property type="molecule type" value="Genomic_DNA"/>
</dbReference>
<sequence>MSDIHSEAGQEQPAPDLEQLLAVAIAARMKMRAEGHSEADLPPLPSPPKAPYTEQEIDFEVPAYLESLMRAQAGGAGSEEDSPLADNPSACTSSEEGGDFEHATMDKATSASIAVLDDKVWDHVRQDEELRVAVSRLEKLGEALVAAVNTPGEGGRQSYARIDKDMKLQVDELSEAMAKADRKGQVVYELEVMKLAEDLEKL</sequence>
<keyword evidence="3" id="KW-1185">Reference proteome</keyword>
<dbReference type="Proteomes" id="UP000777482">
    <property type="component" value="Unassembled WGS sequence"/>
</dbReference>
<comment type="caution">
    <text evidence="2">The sequence shown here is derived from an EMBL/GenBank/DDBJ whole genome shotgun (WGS) entry which is preliminary data.</text>
</comment>
<organism evidence="2 3">
    <name type="scientific">Rhodotorula mucilaginosa</name>
    <name type="common">Yeast</name>
    <name type="synonym">Rhodotorula rubra</name>
    <dbReference type="NCBI Taxonomy" id="5537"/>
    <lineage>
        <taxon>Eukaryota</taxon>
        <taxon>Fungi</taxon>
        <taxon>Dikarya</taxon>
        <taxon>Basidiomycota</taxon>
        <taxon>Pucciniomycotina</taxon>
        <taxon>Microbotryomycetes</taxon>
        <taxon>Sporidiobolales</taxon>
        <taxon>Sporidiobolaceae</taxon>
        <taxon>Rhodotorula</taxon>
    </lineage>
</organism>
<feature type="region of interest" description="Disordered" evidence="1">
    <location>
        <begin position="31"/>
        <end position="52"/>
    </location>
</feature>
<evidence type="ECO:0000256" key="1">
    <source>
        <dbReference type="SAM" id="MobiDB-lite"/>
    </source>
</evidence>
<dbReference type="AlphaFoldDB" id="A0A9P7B1H1"/>
<gene>
    <name evidence="2" type="ORF">C6P46_002786</name>
</gene>
<name>A0A9P7B1H1_RHOMI</name>
<dbReference type="OrthoDB" id="10434330at2759"/>
<reference evidence="2 3" key="1">
    <citation type="submission" date="2020-11" db="EMBL/GenBank/DDBJ databases">
        <title>Kefir isolates.</title>
        <authorList>
            <person name="Marcisauskas S."/>
            <person name="Kim Y."/>
            <person name="Blasche S."/>
        </authorList>
    </citation>
    <scope>NUCLEOTIDE SEQUENCE [LARGE SCALE GENOMIC DNA]</scope>
    <source>
        <strain evidence="2 3">KR</strain>
    </source>
</reference>
<accession>A0A9P7B1H1</accession>
<proteinExistence type="predicted"/>
<evidence type="ECO:0000313" key="2">
    <source>
        <dbReference type="EMBL" id="KAG0653423.1"/>
    </source>
</evidence>
<protein>
    <submittedName>
        <fullName evidence="2">Uncharacterized protein</fullName>
    </submittedName>
</protein>